<evidence type="ECO:0000256" key="4">
    <source>
        <dbReference type="ARBA" id="ARBA00022475"/>
    </source>
</evidence>
<dbReference type="SUPFAM" id="SSF90123">
    <property type="entry name" value="ABC transporter transmembrane region"/>
    <property type="match status" value="2"/>
</dbReference>
<feature type="domain" description="ABC transporter" evidence="14">
    <location>
        <begin position="605"/>
        <end position="840"/>
    </location>
</feature>
<accession>A0AAV9GAF7</accession>
<dbReference type="CDD" id="cd03244">
    <property type="entry name" value="ABCC_MRP_domain2"/>
    <property type="match status" value="1"/>
</dbReference>
<evidence type="ECO:0000256" key="6">
    <source>
        <dbReference type="ARBA" id="ARBA00022741"/>
    </source>
</evidence>
<dbReference type="GO" id="GO:0016887">
    <property type="term" value="F:ATP hydrolysis activity"/>
    <property type="evidence" value="ECO:0007669"/>
    <property type="project" value="InterPro"/>
</dbReference>
<evidence type="ECO:0000256" key="7">
    <source>
        <dbReference type="ARBA" id="ARBA00022840"/>
    </source>
</evidence>
<dbReference type="CDD" id="cd18579">
    <property type="entry name" value="ABC_6TM_ABCC_D1"/>
    <property type="match status" value="1"/>
</dbReference>
<dbReference type="InterPro" id="IPR003439">
    <property type="entry name" value="ABC_transporter-like_ATP-bd"/>
</dbReference>
<dbReference type="PROSITE" id="PS50929">
    <property type="entry name" value="ABC_TM1F"/>
    <property type="match status" value="2"/>
</dbReference>
<evidence type="ECO:0000313" key="17">
    <source>
        <dbReference type="Proteomes" id="UP001321760"/>
    </source>
</evidence>
<evidence type="ECO:0000256" key="12">
    <source>
        <dbReference type="SAM" id="MobiDB-lite"/>
    </source>
</evidence>
<dbReference type="CDD" id="cd03250">
    <property type="entry name" value="ABCC_MRP_domain1"/>
    <property type="match status" value="1"/>
</dbReference>
<feature type="transmembrane region" description="Helical" evidence="13">
    <location>
        <begin position="413"/>
        <end position="438"/>
    </location>
</feature>
<comment type="caution">
    <text evidence="16">The sequence shown here is derived from an EMBL/GenBank/DDBJ whole genome shotgun (WGS) entry which is preliminary data.</text>
</comment>
<dbReference type="FunFam" id="3.40.50.300:FF:001854">
    <property type="entry name" value="ABC multidrug transporter (Eurofung)"/>
    <property type="match status" value="1"/>
</dbReference>
<dbReference type="InterPro" id="IPR050173">
    <property type="entry name" value="ABC_transporter_C-like"/>
</dbReference>
<feature type="transmembrane region" description="Helical" evidence="13">
    <location>
        <begin position="77"/>
        <end position="94"/>
    </location>
</feature>
<keyword evidence="17" id="KW-1185">Reference proteome</keyword>
<keyword evidence="7" id="KW-0067">ATP-binding</keyword>
<dbReference type="InterPro" id="IPR027417">
    <property type="entry name" value="P-loop_NTPase"/>
</dbReference>
<reference evidence="16" key="2">
    <citation type="submission" date="2023-05" db="EMBL/GenBank/DDBJ databases">
        <authorList>
            <consortium name="Lawrence Berkeley National Laboratory"/>
            <person name="Steindorff A."/>
            <person name="Hensen N."/>
            <person name="Bonometti L."/>
            <person name="Westerberg I."/>
            <person name="Brannstrom I.O."/>
            <person name="Guillou S."/>
            <person name="Cros-Aarteil S."/>
            <person name="Calhoun S."/>
            <person name="Haridas S."/>
            <person name="Kuo A."/>
            <person name="Mondo S."/>
            <person name="Pangilinan J."/>
            <person name="Riley R."/>
            <person name="Labutti K."/>
            <person name="Andreopoulos B."/>
            <person name="Lipzen A."/>
            <person name="Chen C."/>
            <person name="Yanf M."/>
            <person name="Daum C."/>
            <person name="Ng V."/>
            <person name="Clum A."/>
            <person name="Ohm R."/>
            <person name="Martin F."/>
            <person name="Silar P."/>
            <person name="Natvig D."/>
            <person name="Lalanne C."/>
            <person name="Gautier V."/>
            <person name="Ament-Velasquez S.L."/>
            <person name="Kruys A."/>
            <person name="Hutchinson M.I."/>
            <person name="Powell A.J."/>
            <person name="Barry K."/>
            <person name="Miller A.N."/>
            <person name="Grigoriev I.V."/>
            <person name="Debuchy R."/>
            <person name="Gladieux P."/>
            <person name="Thoren M.H."/>
            <person name="Johannesson H."/>
        </authorList>
    </citation>
    <scope>NUCLEOTIDE SEQUENCE</scope>
    <source>
        <strain evidence="16">PSN243</strain>
    </source>
</reference>
<feature type="transmembrane region" description="Helical" evidence="13">
    <location>
        <begin position="106"/>
        <end position="125"/>
    </location>
</feature>
<keyword evidence="5 13" id="KW-0812">Transmembrane</keyword>
<feature type="domain" description="ABC transmembrane type-1" evidence="15">
    <location>
        <begin position="285"/>
        <end position="562"/>
    </location>
</feature>
<comment type="subcellular location">
    <subcellularLocation>
        <location evidence="1">Cell membrane</location>
        <topology evidence="1">Multi-pass membrane protein</topology>
    </subcellularLocation>
</comment>
<feature type="domain" description="ABC transmembrane type-1" evidence="15">
    <location>
        <begin position="923"/>
        <end position="1203"/>
    </location>
</feature>
<feature type="transmembrane region" description="Helical" evidence="13">
    <location>
        <begin position="318"/>
        <end position="338"/>
    </location>
</feature>
<dbReference type="FunFam" id="1.20.1560.10:FF:000055">
    <property type="entry name" value="ABC multidrug transporter (Eurofung)"/>
    <property type="match status" value="1"/>
</dbReference>
<dbReference type="Pfam" id="PF00005">
    <property type="entry name" value="ABC_tran"/>
    <property type="match status" value="2"/>
</dbReference>
<feature type="transmembrane region" description="Helical" evidence="13">
    <location>
        <begin position="1060"/>
        <end position="1081"/>
    </location>
</feature>
<dbReference type="PANTHER" id="PTHR24223">
    <property type="entry name" value="ATP-BINDING CASSETTE SUB-FAMILY C"/>
    <property type="match status" value="1"/>
</dbReference>
<dbReference type="Gene3D" id="1.20.1560.10">
    <property type="entry name" value="ABC transporter type 1, transmembrane domain"/>
    <property type="match status" value="2"/>
</dbReference>
<keyword evidence="10" id="KW-0325">Glycoprotein</keyword>
<keyword evidence="3" id="KW-0813">Transport</keyword>
<feature type="transmembrane region" description="Helical" evidence="13">
    <location>
        <begin position="38"/>
        <end position="56"/>
    </location>
</feature>
<feature type="transmembrane region" description="Helical" evidence="13">
    <location>
        <begin position="137"/>
        <end position="156"/>
    </location>
</feature>
<dbReference type="CDD" id="cd18580">
    <property type="entry name" value="ABC_6TM_ABCC_D2"/>
    <property type="match status" value="1"/>
</dbReference>
<feature type="transmembrane region" description="Helical" evidence="13">
    <location>
        <begin position="958"/>
        <end position="981"/>
    </location>
</feature>
<dbReference type="SMART" id="SM00382">
    <property type="entry name" value="AAA"/>
    <property type="match status" value="2"/>
</dbReference>
<dbReference type="FunFam" id="3.40.50.300:FF:000838">
    <property type="entry name" value="ABC multidrug transporter (Eurofung)"/>
    <property type="match status" value="1"/>
</dbReference>
<keyword evidence="4" id="KW-1003">Cell membrane</keyword>
<evidence type="ECO:0000256" key="11">
    <source>
        <dbReference type="ARBA" id="ARBA00059074"/>
    </source>
</evidence>
<sequence length="1488" mass="162998">MAEVSPSGVSCAHVDNTFGPHAGVCRGGFDFTLLFEETILTILPVGLLLLALPFRGRFLLGKAKKTAKSNHLGTLKLLSWATLSALQLTSLVLWTSPSAVPTHTSVAASAVSLVSTLGIGVFSYIEHRHTVRPSTLLSLFLLCTLLFDIAHTRTLWLRVGDWSSRVIAAVSTAAVAVKAVTLGLEAVEKRRLLRPEYRDCPPEATSGIYSRSFFLWLNPLFRSGFSRVLDIDDLFVLDKHLEASYCHKLFQAAKAKITGKSPHTLHLTAFGLLKWPIIQTIFPRVCLTALMFCQPFLINRTIRLSQEAITEQTTQAGYGLIGAYFLVYVGIAVSMGQYQHRTFRTITMLRGGLISLIYRKTSTLQLKNVDPAASMTLMSADMERIVQGWQTMHEIWSNIAEVGIAIFLLEQQLGVACVVPVAVSLVCLFGSMFAMNFIMSRQAMWLEAIEKRISATSAMLSSIKGIKMCGLGETLLHSLQQLRVDELRISKRFRKLIIWNMVFAYVTQVFAPVLTFAVFSVRARDSDDKTLDTARVFTSLSLFALLSEPLASLVMALVTFLGAAGSFARIQEFLGSEERADTRAFTKSLPSTDSGDDDSEYAIVLKNTDIGWEQPTEEKAAQLRDLTMRLPRHKLSMIIGPVGCGKSTLVQTLLGEIPALAGSIQVRMNGSMTCSSVAYCAQNAWHMNGTIRQAILGTEPFDSKWYDRVVHACALIQDFRELPAGDSSRIGSGGIALSGGQSQRISLARAVYARRQLVILDDTFSGLDTTTENHVFHSLLGQDGLFRLLQATVIVVSSSSKRLPFADYIVHIGADGRVAEQGTFDELNNAGGYVSTLSLPKADWSHVVTEQEQRASNSIDGGNSSDGASHNKELGSDATTVASPSGSDTADGNDKDVDGMSRRTGDVQIYLYYVRSVGWWATILFVIAITGFVFSVSFPTVWVQWWAAYNESEPNGRLGYWLGIYAMLGGVAIICLFLSCWQMIITMVPRSGEKFHLDLLKTVLSAPMSFFVNTDTGVTINRFSQDLQLIDMELPVAALNTFTTFILCIAQMALIGVGSIYAAISFPIVLVALYVVQWCYLRTSRQLRLLDIEAKAPLYSLFEESLSGLATIRAFGWQDTLKDKNRTLLDRSQRPFYLLFAVQRWLTLVLDLIVAAVAVLLVVLVVTLRGTVSAGGVGLALLGVIQFSQNIKLLVTYWTMLETHIGSVARVRSFTETTVSEDQPGEKYLPPPEWPSAGAIEIKNLKASYGGNNLVLKDLSLSIAAGDKIGICGRTGSGKTSLLMTLFRLVDLQSGSIFVDGIDIATVPRQEVRRRISGVPQAPFLLKGSVRLNVDPMGAASDDAILHALDCAQLSRLVNDKGGLDADIDDLNLSSGQRQLLGLARALLRPSSILILDEATSSIDARTEDIVQRMIRRKFPGHTIIAVAHRLDTIMDFDKVAVLDGGQLVEFDSPYSLLEVPGSAFSRLYNAAVAESNDEDEDDLDIVE</sequence>
<feature type="transmembrane region" description="Helical" evidence="13">
    <location>
        <begin position="162"/>
        <end position="184"/>
    </location>
</feature>
<evidence type="ECO:0000256" key="13">
    <source>
        <dbReference type="SAM" id="Phobius"/>
    </source>
</evidence>
<dbReference type="PROSITE" id="PS00211">
    <property type="entry name" value="ABC_TRANSPORTER_1"/>
    <property type="match status" value="2"/>
</dbReference>
<feature type="transmembrane region" description="Helical" evidence="13">
    <location>
        <begin position="497"/>
        <end position="520"/>
    </location>
</feature>
<evidence type="ECO:0000256" key="8">
    <source>
        <dbReference type="ARBA" id="ARBA00022989"/>
    </source>
</evidence>
<dbReference type="EMBL" id="MU865968">
    <property type="protein sequence ID" value="KAK4445127.1"/>
    <property type="molecule type" value="Genomic_DNA"/>
</dbReference>
<dbReference type="Gene3D" id="3.40.50.300">
    <property type="entry name" value="P-loop containing nucleotide triphosphate hydrolases"/>
    <property type="match status" value="2"/>
</dbReference>
<dbReference type="InterPro" id="IPR011527">
    <property type="entry name" value="ABC1_TM_dom"/>
</dbReference>
<evidence type="ECO:0000259" key="15">
    <source>
        <dbReference type="PROSITE" id="PS50929"/>
    </source>
</evidence>
<proteinExistence type="inferred from homology"/>
<organism evidence="16 17">
    <name type="scientific">Podospora aff. communis PSN243</name>
    <dbReference type="NCBI Taxonomy" id="3040156"/>
    <lineage>
        <taxon>Eukaryota</taxon>
        <taxon>Fungi</taxon>
        <taxon>Dikarya</taxon>
        <taxon>Ascomycota</taxon>
        <taxon>Pezizomycotina</taxon>
        <taxon>Sordariomycetes</taxon>
        <taxon>Sordariomycetidae</taxon>
        <taxon>Sordariales</taxon>
        <taxon>Podosporaceae</taxon>
        <taxon>Podospora</taxon>
    </lineage>
</organism>
<dbReference type="InterPro" id="IPR044726">
    <property type="entry name" value="ABCC_6TM_D2"/>
</dbReference>
<feature type="transmembrane region" description="Helical" evidence="13">
    <location>
        <begin position="917"/>
        <end position="938"/>
    </location>
</feature>
<evidence type="ECO:0000256" key="2">
    <source>
        <dbReference type="ARBA" id="ARBA00009726"/>
    </source>
</evidence>
<dbReference type="PANTHER" id="PTHR24223:SF269">
    <property type="entry name" value="ABC MULTIDRUG TRANSPORTER (EUROFUNG)-RELATED"/>
    <property type="match status" value="1"/>
</dbReference>
<keyword evidence="9 13" id="KW-0472">Membrane</keyword>
<dbReference type="Pfam" id="PF24357">
    <property type="entry name" value="TMD0_ABC"/>
    <property type="match status" value="1"/>
</dbReference>
<evidence type="ECO:0000313" key="16">
    <source>
        <dbReference type="EMBL" id="KAK4445127.1"/>
    </source>
</evidence>
<comment type="function">
    <text evidence="11">ABC-type transporter; part of the gene cluster that mediates the biosynthesis of the phomopsins, a group of hexapeptide mycotoxins which infects lupins and causes lupinosis disease in livestock.</text>
</comment>
<dbReference type="InterPro" id="IPR036640">
    <property type="entry name" value="ABC1_TM_sf"/>
</dbReference>
<dbReference type="FunFam" id="1.20.1560.10:FF:000066">
    <property type="entry name" value="ABC multidrug transporter (Eurofung)"/>
    <property type="match status" value="1"/>
</dbReference>
<dbReference type="Proteomes" id="UP001321760">
    <property type="component" value="Unassembled WGS sequence"/>
</dbReference>
<dbReference type="Pfam" id="PF00664">
    <property type="entry name" value="ABC_membrane"/>
    <property type="match status" value="1"/>
</dbReference>
<dbReference type="InterPro" id="IPR003593">
    <property type="entry name" value="AAA+_ATPase"/>
</dbReference>
<evidence type="ECO:0000256" key="9">
    <source>
        <dbReference type="ARBA" id="ARBA00023136"/>
    </source>
</evidence>
<feature type="transmembrane region" description="Helical" evidence="13">
    <location>
        <begin position="540"/>
        <end position="564"/>
    </location>
</feature>
<dbReference type="PROSITE" id="PS50893">
    <property type="entry name" value="ABC_TRANSPORTER_2"/>
    <property type="match status" value="2"/>
</dbReference>
<gene>
    <name evidence="16" type="ORF">QBC34DRAFT_333491</name>
</gene>
<feature type="compositionally biased region" description="Polar residues" evidence="12">
    <location>
        <begin position="877"/>
        <end position="890"/>
    </location>
</feature>
<keyword evidence="6" id="KW-0547">Nucleotide-binding</keyword>
<feature type="region of interest" description="Disordered" evidence="12">
    <location>
        <begin position="853"/>
        <end position="899"/>
    </location>
</feature>
<keyword evidence="8 13" id="KW-1133">Transmembrane helix</keyword>
<dbReference type="InterPro" id="IPR056227">
    <property type="entry name" value="TMD0_ABC"/>
</dbReference>
<evidence type="ECO:0000256" key="1">
    <source>
        <dbReference type="ARBA" id="ARBA00004651"/>
    </source>
</evidence>
<dbReference type="InterPro" id="IPR044746">
    <property type="entry name" value="ABCC_6TM_D1"/>
</dbReference>
<evidence type="ECO:0000259" key="14">
    <source>
        <dbReference type="PROSITE" id="PS50893"/>
    </source>
</evidence>
<protein>
    <submittedName>
        <fullName evidence="16">Multidrug resistance-associated protein 1</fullName>
    </submittedName>
</protein>
<dbReference type="SUPFAM" id="SSF52540">
    <property type="entry name" value="P-loop containing nucleoside triphosphate hydrolases"/>
    <property type="match status" value="2"/>
</dbReference>
<feature type="compositionally biased region" description="Low complexity" evidence="12">
    <location>
        <begin position="855"/>
        <end position="868"/>
    </location>
</feature>
<feature type="domain" description="ABC transporter" evidence="14">
    <location>
        <begin position="1240"/>
        <end position="1470"/>
    </location>
</feature>
<evidence type="ECO:0000256" key="5">
    <source>
        <dbReference type="ARBA" id="ARBA00022692"/>
    </source>
</evidence>
<comment type="similarity">
    <text evidence="2">Belongs to the ABC transporter superfamily. ABCC family. Conjugate transporter (TC 3.A.1.208) subfamily.</text>
</comment>
<feature type="transmembrane region" description="Helical" evidence="13">
    <location>
        <begin position="1136"/>
        <end position="1166"/>
    </location>
</feature>
<name>A0AAV9GAF7_9PEZI</name>
<reference evidence="16" key="1">
    <citation type="journal article" date="2023" name="Mol. Phylogenet. Evol.">
        <title>Genome-scale phylogeny and comparative genomics of the fungal order Sordariales.</title>
        <authorList>
            <person name="Hensen N."/>
            <person name="Bonometti L."/>
            <person name="Westerberg I."/>
            <person name="Brannstrom I.O."/>
            <person name="Guillou S."/>
            <person name="Cros-Aarteil S."/>
            <person name="Calhoun S."/>
            <person name="Haridas S."/>
            <person name="Kuo A."/>
            <person name="Mondo S."/>
            <person name="Pangilinan J."/>
            <person name="Riley R."/>
            <person name="LaButti K."/>
            <person name="Andreopoulos B."/>
            <person name="Lipzen A."/>
            <person name="Chen C."/>
            <person name="Yan M."/>
            <person name="Daum C."/>
            <person name="Ng V."/>
            <person name="Clum A."/>
            <person name="Steindorff A."/>
            <person name="Ohm R.A."/>
            <person name="Martin F."/>
            <person name="Silar P."/>
            <person name="Natvig D.O."/>
            <person name="Lalanne C."/>
            <person name="Gautier V."/>
            <person name="Ament-Velasquez S.L."/>
            <person name="Kruys A."/>
            <person name="Hutchinson M.I."/>
            <person name="Powell A.J."/>
            <person name="Barry K."/>
            <person name="Miller A.N."/>
            <person name="Grigoriev I.V."/>
            <person name="Debuchy R."/>
            <person name="Gladieux P."/>
            <person name="Hiltunen Thoren M."/>
            <person name="Johannesson H."/>
        </authorList>
    </citation>
    <scope>NUCLEOTIDE SEQUENCE</scope>
    <source>
        <strain evidence="16">PSN243</strain>
    </source>
</reference>
<evidence type="ECO:0000256" key="3">
    <source>
        <dbReference type="ARBA" id="ARBA00022448"/>
    </source>
</evidence>
<evidence type="ECO:0000256" key="10">
    <source>
        <dbReference type="ARBA" id="ARBA00023180"/>
    </source>
</evidence>
<dbReference type="GO" id="GO:0005524">
    <property type="term" value="F:ATP binding"/>
    <property type="evidence" value="ECO:0007669"/>
    <property type="project" value="UniProtKB-KW"/>
</dbReference>
<dbReference type="GO" id="GO:0140359">
    <property type="term" value="F:ABC-type transporter activity"/>
    <property type="evidence" value="ECO:0007669"/>
    <property type="project" value="InterPro"/>
</dbReference>
<feature type="transmembrane region" description="Helical" evidence="13">
    <location>
        <begin position="1034"/>
        <end position="1054"/>
    </location>
</feature>
<dbReference type="InterPro" id="IPR017871">
    <property type="entry name" value="ABC_transporter-like_CS"/>
</dbReference>
<dbReference type="GO" id="GO:0005886">
    <property type="term" value="C:plasma membrane"/>
    <property type="evidence" value="ECO:0007669"/>
    <property type="project" value="UniProtKB-SubCell"/>
</dbReference>